<gene>
    <name evidence="1" type="ORF">H8L47_10015</name>
</gene>
<dbReference type="EMBL" id="JACOFX010000004">
    <property type="protein sequence ID" value="MBC3907902.1"/>
    <property type="molecule type" value="Genomic_DNA"/>
</dbReference>
<reference evidence="1 2" key="1">
    <citation type="submission" date="2020-08" db="EMBL/GenBank/DDBJ databases">
        <title>Novel species isolated from subtropical streams in China.</title>
        <authorList>
            <person name="Lu H."/>
        </authorList>
    </citation>
    <scope>NUCLEOTIDE SEQUENCE [LARGE SCALE GENOMIC DNA]</scope>
    <source>
        <strain evidence="1 2">NL8W</strain>
    </source>
</reference>
<organism evidence="1 2">
    <name type="scientific">Undibacterium umbellatum</name>
    <dbReference type="NCBI Taxonomy" id="2762300"/>
    <lineage>
        <taxon>Bacteria</taxon>
        <taxon>Pseudomonadati</taxon>
        <taxon>Pseudomonadota</taxon>
        <taxon>Betaproteobacteria</taxon>
        <taxon>Burkholderiales</taxon>
        <taxon>Oxalobacteraceae</taxon>
        <taxon>Undibacterium</taxon>
    </lineage>
</organism>
<proteinExistence type="predicted"/>
<name>A0ABR6Z823_9BURK</name>
<keyword evidence="2" id="KW-1185">Reference proteome</keyword>
<evidence type="ECO:0000313" key="2">
    <source>
        <dbReference type="Proteomes" id="UP000646911"/>
    </source>
</evidence>
<sequence>MHKRIVKWSLLIVVITLGTYFTGYFYSSTSEAFEVAKDFVFRSTIAQKELGEITEFKLAPFGYELESVGDQGSAEFECKIIGKARSGKVYITLKKKSSVWQVIHAKLEVDQFEFQLIEAHKKTKESSIGSRGAD</sequence>
<evidence type="ECO:0000313" key="1">
    <source>
        <dbReference type="EMBL" id="MBC3907902.1"/>
    </source>
</evidence>
<dbReference type="InterPro" id="IPR014807">
    <property type="entry name" value="Coa1"/>
</dbReference>
<dbReference type="Proteomes" id="UP000646911">
    <property type="component" value="Unassembled WGS sequence"/>
</dbReference>
<accession>A0ABR6Z823</accession>
<comment type="caution">
    <text evidence="1">The sequence shown here is derived from an EMBL/GenBank/DDBJ whole genome shotgun (WGS) entry which is preliminary data.</text>
</comment>
<dbReference type="Pfam" id="PF08695">
    <property type="entry name" value="Coa1"/>
    <property type="match status" value="1"/>
</dbReference>
<protein>
    <submittedName>
        <fullName evidence="1">Uncharacterized protein</fullName>
    </submittedName>
</protein>
<dbReference type="RefSeq" id="WP_186953462.1">
    <property type="nucleotide sequence ID" value="NZ_JACOFX010000004.1"/>
</dbReference>